<sequence length="154" mass="15797">MIERILGDPRLTSEFITVEVQNGVVNLIGSVSSLYARVTAADLARSTPGVADICNRLALSGASDATADPRHPDPDPFDDIVAGWHVRGAKPQRTADRRSRPPTGTLRAAAGLLAATSGILWLALVPLHPGAGFVVVVCLAGAAALAVLAGQASS</sequence>
<evidence type="ECO:0000313" key="4">
    <source>
        <dbReference type="Proteomes" id="UP000679690"/>
    </source>
</evidence>
<keyword evidence="1" id="KW-1133">Transmembrane helix</keyword>
<accession>A0ABS3UZY6</accession>
<dbReference type="Pfam" id="PF04972">
    <property type="entry name" value="BON"/>
    <property type="match status" value="1"/>
</dbReference>
<comment type="caution">
    <text evidence="3">The sequence shown here is derived from an EMBL/GenBank/DDBJ whole genome shotgun (WGS) entry which is preliminary data.</text>
</comment>
<feature type="domain" description="BON" evidence="2">
    <location>
        <begin position="1"/>
        <end position="61"/>
    </location>
</feature>
<name>A0ABS3UZY6_9ACTN</name>
<dbReference type="PROSITE" id="PS50914">
    <property type="entry name" value="BON"/>
    <property type="match status" value="1"/>
</dbReference>
<reference evidence="3 4" key="1">
    <citation type="submission" date="2021-03" db="EMBL/GenBank/DDBJ databases">
        <title>Actinoplanes flavus sp. nov., a novel actinomycete isolated from Coconut Palm rhizosphere soil.</title>
        <authorList>
            <person name="Luo X."/>
        </authorList>
    </citation>
    <scope>NUCLEOTIDE SEQUENCE [LARGE SCALE GENOMIC DNA]</scope>
    <source>
        <strain evidence="3 4">NEAU-H7</strain>
    </source>
</reference>
<gene>
    <name evidence="3" type="ORF">J5X75_42315</name>
</gene>
<evidence type="ECO:0000313" key="3">
    <source>
        <dbReference type="EMBL" id="MBO3744147.1"/>
    </source>
</evidence>
<protein>
    <submittedName>
        <fullName evidence="3">BON domain-containing protein</fullName>
    </submittedName>
</protein>
<keyword evidence="1" id="KW-0472">Membrane</keyword>
<keyword evidence="1" id="KW-0812">Transmembrane</keyword>
<dbReference type="InterPro" id="IPR007055">
    <property type="entry name" value="BON_dom"/>
</dbReference>
<dbReference type="Gene3D" id="3.30.1340.30">
    <property type="match status" value="1"/>
</dbReference>
<keyword evidence="4" id="KW-1185">Reference proteome</keyword>
<evidence type="ECO:0000256" key="1">
    <source>
        <dbReference type="SAM" id="Phobius"/>
    </source>
</evidence>
<evidence type="ECO:0000259" key="2">
    <source>
        <dbReference type="PROSITE" id="PS50914"/>
    </source>
</evidence>
<proteinExistence type="predicted"/>
<dbReference type="Proteomes" id="UP000679690">
    <property type="component" value="Unassembled WGS sequence"/>
</dbReference>
<organism evidence="3 4">
    <name type="scientific">Actinoplanes flavus</name>
    <dbReference type="NCBI Taxonomy" id="2820290"/>
    <lineage>
        <taxon>Bacteria</taxon>
        <taxon>Bacillati</taxon>
        <taxon>Actinomycetota</taxon>
        <taxon>Actinomycetes</taxon>
        <taxon>Micromonosporales</taxon>
        <taxon>Micromonosporaceae</taxon>
        <taxon>Actinoplanes</taxon>
    </lineage>
</organism>
<feature type="transmembrane region" description="Helical" evidence="1">
    <location>
        <begin position="106"/>
        <end position="124"/>
    </location>
</feature>
<dbReference type="EMBL" id="JAGFNS010000054">
    <property type="protein sequence ID" value="MBO3744147.1"/>
    <property type="molecule type" value="Genomic_DNA"/>
</dbReference>
<feature type="transmembrane region" description="Helical" evidence="1">
    <location>
        <begin position="130"/>
        <end position="150"/>
    </location>
</feature>